<evidence type="ECO:0000256" key="1">
    <source>
        <dbReference type="SAM" id="Phobius"/>
    </source>
</evidence>
<dbReference type="Proteomes" id="UP000510822">
    <property type="component" value="Chromosome"/>
</dbReference>
<keyword evidence="1" id="KW-0472">Membrane</keyword>
<gene>
    <name evidence="2" type="ORF">HZU75_00425</name>
</gene>
<name>A0A7D5ZAT2_9NEIS</name>
<sequence length="128" mass="14444">MITIDYLTAAMFLLTVLAVYACEALIFWLKLRKMRPAQSETYADKLVEHEFKIEQLMMKIQSLQCEFESQVTQIPVEEVTAVSEEQNYALAIKLAQQGADVTQLMAACSLSRAEADLIVAIYRGVYKG</sequence>
<organism evidence="2 3">
    <name type="scientific">Chitinibacter fontanus</name>
    <dbReference type="NCBI Taxonomy" id="1737446"/>
    <lineage>
        <taxon>Bacteria</taxon>
        <taxon>Pseudomonadati</taxon>
        <taxon>Pseudomonadota</taxon>
        <taxon>Betaproteobacteria</taxon>
        <taxon>Neisseriales</taxon>
        <taxon>Chitinibacteraceae</taxon>
        <taxon>Chitinibacter</taxon>
    </lineage>
</organism>
<accession>A0A7D5ZAT2</accession>
<dbReference type="EMBL" id="CP058952">
    <property type="protein sequence ID" value="QLI80124.1"/>
    <property type="molecule type" value="Genomic_DNA"/>
</dbReference>
<dbReference type="RefSeq" id="WP_180307269.1">
    <property type="nucleotide sequence ID" value="NZ_CP058952.1"/>
</dbReference>
<dbReference type="AlphaFoldDB" id="A0A7D5ZAT2"/>
<evidence type="ECO:0000313" key="2">
    <source>
        <dbReference type="EMBL" id="QLI80124.1"/>
    </source>
</evidence>
<protein>
    <submittedName>
        <fullName evidence="2">DUF2802 domain-containing protein</fullName>
    </submittedName>
</protein>
<dbReference type="KEGG" id="cfon:HZU75_00425"/>
<dbReference type="Pfam" id="PF10975">
    <property type="entry name" value="DUF2802"/>
    <property type="match status" value="1"/>
</dbReference>
<evidence type="ECO:0000313" key="3">
    <source>
        <dbReference type="Proteomes" id="UP000510822"/>
    </source>
</evidence>
<reference evidence="2 3" key="1">
    <citation type="journal article" date="2016" name="Int. J. Syst. Evol. Microbiol.">
        <title>Chitinibacter fontanus sp. nov., isolated from a spring.</title>
        <authorList>
            <person name="Sheu S.Y."/>
            <person name="Li Y.S."/>
            <person name="Young C.C."/>
            <person name="Chen W.M."/>
        </authorList>
    </citation>
    <scope>NUCLEOTIDE SEQUENCE [LARGE SCALE GENOMIC DNA]</scope>
    <source>
        <strain evidence="2 3">STM-7</strain>
    </source>
</reference>
<keyword evidence="1" id="KW-0812">Transmembrane</keyword>
<proteinExistence type="predicted"/>
<keyword evidence="1" id="KW-1133">Transmembrane helix</keyword>
<keyword evidence="3" id="KW-1185">Reference proteome</keyword>
<feature type="transmembrane region" description="Helical" evidence="1">
    <location>
        <begin position="6"/>
        <end position="29"/>
    </location>
</feature>
<dbReference type="InterPro" id="IPR021244">
    <property type="entry name" value="DUF2802"/>
</dbReference>